<dbReference type="Proteomes" id="UP001174909">
    <property type="component" value="Unassembled WGS sequence"/>
</dbReference>
<evidence type="ECO:0000313" key="4">
    <source>
        <dbReference type="EMBL" id="CAI8039440.1"/>
    </source>
</evidence>
<dbReference type="PROSITE" id="PS50835">
    <property type="entry name" value="IG_LIKE"/>
    <property type="match status" value="3"/>
</dbReference>
<dbReference type="AlphaFoldDB" id="A0AA35T0C4"/>
<dbReference type="Gene3D" id="2.60.40.10">
    <property type="entry name" value="Immunoglobulins"/>
    <property type="match status" value="3"/>
</dbReference>
<dbReference type="InterPro" id="IPR036179">
    <property type="entry name" value="Ig-like_dom_sf"/>
</dbReference>
<dbReference type="Pfam" id="PF07679">
    <property type="entry name" value="I-set"/>
    <property type="match status" value="1"/>
</dbReference>
<reference evidence="4" key="1">
    <citation type="submission" date="2023-03" db="EMBL/GenBank/DDBJ databases">
        <authorList>
            <person name="Steffen K."/>
            <person name="Cardenas P."/>
        </authorList>
    </citation>
    <scope>NUCLEOTIDE SEQUENCE</scope>
</reference>
<evidence type="ECO:0000313" key="5">
    <source>
        <dbReference type="Proteomes" id="UP001174909"/>
    </source>
</evidence>
<feature type="domain" description="Ig-like" evidence="3">
    <location>
        <begin position="208"/>
        <end position="325"/>
    </location>
</feature>
<feature type="region of interest" description="Disordered" evidence="1">
    <location>
        <begin position="1074"/>
        <end position="1160"/>
    </location>
</feature>
<feature type="domain" description="Ig-like" evidence="3">
    <location>
        <begin position="755"/>
        <end position="831"/>
    </location>
</feature>
<dbReference type="InterPro" id="IPR003599">
    <property type="entry name" value="Ig_sub"/>
</dbReference>
<feature type="signal peptide" evidence="2">
    <location>
        <begin position="1"/>
        <end position="22"/>
    </location>
</feature>
<dbReference type="PANTHER" id="PTHR45889">
    <property type="entry name" value="IG-LIKE DOMAIN-CONTAINING PROTEIN"/>
    <property type="match status" value="1"/>
</dbReference>
<comment type="caution">
    <text evidence="4">The sequence shown here is derived from an EMBL/GenBank/DDBJ whole genome shotgun (WGS) entry which is preliminary data.</text>
</comment>
<feature type="region of interest" description="Disordered" evidence="1">
    <location>
        <begin position="585"/>
        <end position="627"/>
    </location>
</feature>
<feature type="compositionally biased region" description="Basic and acidic residues" evidence="1">
    <location>
        <begin position="618"/>
        <end position="627"/>
    </location>
</feature>
<sequence>MSGNTFFPLLLLALTCSTAVTAQRTKISAGTTPTGSSQRILICDFIDEQGDEFDVKNARFYVNETNVLNRTNRQYTENEERGTLTFEITQELEGYYTCDNDSAHVPLSQNLLPVVASPIADTSVPHYYVQSVGGSVEMMCGIKQGALGRLYDAAWHQGFNDVEEKQTRSGRSDERKSGGYVCDVTITLFEGTAPISSEEVILIVYQDPLVSFLSGDQIFIIHPNEPIPSINFSCNATGFPNLQIQWFHNDNLVLLDNEYFTTENITTPDENGLTTAVQSNLRAKAPRLANSGKITCQASIVYNREENGEMGEDADTSNSLSRSLTVLDSSLEPIPYATQDGDLLVRMDLDSSVMIPGVTKIRLRTIPESSDREPLDFPVDDVFFEGSRFYAFVPASRLKFRQFHVQVALVVDGEIGPFSPAEVTESQYVVIGVLLATTYLIYDRRHACDSILKFIMSELEKERKRTENGTFNRKVFDDFKGMMQQIIDVKKSICGFKETKNTWTCCCYQAVPQMQQRRGAANEGEGGEGGGGRVMGEGKEGEEEEHVARAPSVQAQLREDGPEITAEEGRKLILELIDDIEQELKHPSNSQKHQIQQRYHVKTRGNRSGSALLFTGQQKERDEDREKGRKKSALLLLVLVLTPYGVSGQPLIKIHLETISNPAERTLICRETNLEGRESDIENPVFYLNGSDVRGNLTAGEYTEARGRITFPLTQALEGRFTCGNGNNRSLNSLDLAASLTADVDIPRYYVQPVGGSVEMTCGILQGALWSLYNTDWIFMGFKNVESTFGERAEVTREKLRDFSLRISRLELTDSGNYVCEVNVGPSNNLDRRESPVIILQVYQEPEIIFLSSDQFHTIHPNTTRPPSVQFNCSATGSPGLQIQWSHNGNPIPSDSTDFQVATTTTEEESLISLLRVSRPRLANIGNITCQASIQYRLTENGEVGDLATFSHSFSRSLIILDSSLEPQPYPTQEEDLLVRMDLPNGVAIPGVTQIRLKTTPFQPGEDPIDFPVDDVFFEGSRFYSFVPASRLKFRQFHVQVALVVMDRPAPSVLQMSLNYSILDKISQAAAETCQAEAEEQRRQADERHSNSETGGGLRSDGTEGHPAEDGPPVEDSEGEEQRKASEHLQALMERIKSELQEGRESGDGRDSGGSNDSRL</sequence>
<accession>A0AA35T0C4</accession>
<dbReference type="InterPro" id="IPR013783">
    <property type="entry name" value="Ig-like_fold"/>
</dbReference>
<evidence type="ECO:0000256" key="2">
    <source>
        <dbReference type="SAM" id="SignalP"/>
    </source>
</evidence>
<feature type="chain" id="PRO_5041421214" description="Ig-like domain-containing protein" evidence="2">
    <location>
        <begin position="23"/>
        <end position="1160"/>
    </location>
</feature>
<proteinExistence type="predicted"/>
<feature type="compositionally biased region" description="Polar residues" evidence="1">
    <location>
        <begin position="587"/>
        <end position="597"/>
    </location>
</feature>
<feature type="domain" description="Ig-like" evidence="3">
    <location>
        <begin position="846"/>
        <end position="951"/>
    </location>
</feature>
<dbReference type="PANTHER" id="PTHR45889:SF8">
    <property type="entry name" value="IG-LIKE DOMAIN-CONTAINING PROTEIN"/>
    <property type="match status" value="1"/>
</dbReference>
<dbReference type="SMART" id="SM00409">
    <property type="entry name" value="IG"/>
    <property type="match status" value="3"/>
</dbReference>
<organism evidence="4 5">
    <name type="scientific">Geodia barretti</name>
    <name type="common">Barrett's horny sponge</name>
    <dbReference type="NCBI Taxonomy" id="519541"/>
    <lineage>
        <taxon>Eukaryota</taxon>
        <taxon>Metazoa</taxon>
        <taxon>Porifera</taxon>
        <taxon>Demospongiae</taxon>
        <taxon>Heteroscleromorpha</taxon>
        <taxon>Tetractinellida</taxon>
        <taxon>Astrophorina</taxon>
        <taxon>Geodiidae</taxon>
        <taxon>Geodia</taxon>
    </lineage>
</organism>
<feature type="region of interest" description="Disordered" evidence="1">
    <location>
        <begin position="518"/>
        <end position="564"/>
    </location>
</feature>
<dbReference type="InterPro" id="IPR013098">
    <property type="entry name" value="Ig_I-set"/>
</dbReference>
<dbReference type="SUPFAM" id="SSF48726">
    <property type="entry name" value="Immunoglobulin"/>
    <property type="match status" value="3"/>
</dbReference>
<dbReference type="CDD" id="cd00096">
    <property type="entry name" value="Ig"/>
    <property type="match status" value="2"/>
</dbReference>
<keyword evidence="5" id="KW-1185">Reference proteome</keyword>
<evidence type="ECO:0000256" key="1">
    <source>
        <dbReference type="SAM" id="MobiDB-lite"/>
    </source>
</evidence>
<dbReference type="InterPro" id="IPR007110">
    <property type="entry name" value="Ig-like_dom"/>
</dbReference>
<evidence type="ECO:0000259" key="3">
    <source>
        <dbReference type="PROSITE" id="PS50835"/>
    </source>
</evidence>
<name>A0AA35T0C4_GEOBA</name>
<feature type="compositionally biased region" description="Basic and acidic residues" evidence="1">
    <location>
        <begin position="1134"/>
        <end position="1151"/>
    </location>
</feature>
<dbReference type="EMBL" id="CASHTH010003041">
    <property type="protein sequence ID" value="CAI8039440.1"/>
    <property type="molecule type" value="Genomic_DNA"/>
</dbReference>
<keyword evidence="2" id="KW-0732">Signal</keyword>
<protein>
    <recommendedName>
        <fullName evidence="3">Ig-like domain-containing protein</fullName>
    </recommendedName>
</protein>
<feature type="compositionally biased region" description="Basic and acidic residues" evidence="1">
    <location>
        <begin position="1079"/>
        <end position="1091"/>
    </location>
</feature>
<gene>
    <name evidence="4" type="ORF">GBAR_LOCUS21943</name>
</gene>